<proteinExistence type="predicted"/>
<keyword evidence="1" id="KW-0238">DNA-binding</keyword>
<dbReference type="Pfam" id="PF00216">
    <property type="entry name" value="Bac_DNA_binding"/>
    <property type="match status" value="1"/>
</dbReference>
<dbReference type="GO" id="GO:0003677">
    <property type="term" value="F:DNA binding"/>
    <property type="evidence" value="ECO:0007669"/>
    <property type="project" value="UniProtKB-KW"/>
</dbReference>
<dbReference type="SUPFAM" id="SSF47729">
    <property type="entry name" value="IHF-like DNA-binding proteins"/>
    <property type="match status" value="1"/>
</dbReference>
<keyword evidence="2" id="KW-1185">Reference proteome</keyword>
<dbReference type="InterPro" id="IPR000119">
    <property type="entry name" value="Hist_DNA-bd"/>
</dbReference>
<dbReference type="GO" id="GO:0030527">
    <property type="term" value="F:structural constituent of chromatin"/>
    <property type="evidence" value="ECO:0007669"/>
    <property type="project" value="InterPro"/>
</dbReference>
<evidence type="ECO:0000313" key="2">
    <source>
        <dbReference type="Proteomes" id="UP000600220"/>
    </source>
</evidence>
<reference evidence="1 2" key="1">
    <citation type="submission" date="2018-11" db="EMBL/GenBank/DDBJ databases">
        <authorList>
            <consortium name="Veterinary Laboratory Investigation and Response Network"/>
        </authorList>
    </citation>
    <scope>NUCLEOTIDE SEQUENCE [LARGE SCALE GENOMIC DNA]</scope>
    <source>
        <strain evidence="1 2">SPSE-18-VL-LA-PA-Ryan-0021</strain>
    </source>
</reference>
<dbReference type="Proteomes" id="UP000600220">
    <property type="component" value="Unassembled WGS sequence"/>
</dbReference>
<gene>
    <name evidence="1" type="ORF">EGV54_04760</name>
</gene>
<protein>
    <submittedName>
        <fullName evidence="1">DNA-binding protein</fullName>
    </submittedName>
</protein>
<accession>A0A8H9BV05</accession>
<comment type="caution">
    <text evidence="1">The sequence shown here is derived from an EMBL/GenBank/DDBJ whole genome shotgun (WGS) entry which is preliminary data.</text>
</comment>
<evidence type="ECO:0000313" key="1">
    <source>
        <dbReference type="EMBL" id="EGQ4384402.1"/>
    </source>
</evidence>
<organism evidence="1 2">
    <name type="scientific">Staphylococcus pseudintermedius</name>
    <dbReference type="NCBI Taxonomy" id="283734"/>
    <lineage>
        <taxon>Bacteria</taxon>
        <taxon>Bacillati</taxon>
        <taxon>Bacillota</taxon>
        <taxon>Bacilli</taxon>
        <taxon>Bacillales</taxon>
        <taxon>Staphylococcaceae</taxon>
        <taxon>Staphylococcus</taxon>
        <taxon>Staphylococcus intermedius group</taxon>
    </lineage>
</organism>
<name>A0A8H9BV05_STAPS</name>
<dbReference type="EMBL" id="AAXKXX010000004">
    <property type="protein sequence ID" value="EGQ4384402.1"/>
    <property type="molecule type" value="Genomic_DNA"/>
</dbReference>
<dbReference type="InterPro" id="IPR010992">
    <property type="entry name" value="IHF-like_DNA-bd_dom_sf"/>
</dbReference>
<dbReference type="AlphaFoldDB" id="A0A8H9BV05"/>
<sequence>MGVRLSKNLIIKELQEQCTDLGVKLSLEETRKVITAFEHTIEEAILAADSKEYDSFGFSFGQFKVIDVPQRSGHSSLFGKDWVTGAHKRVHLQFSAPLKRRLKEETLKPVE</sequence>
<dbReference type="Gene3D" id="4.10.520.10">
    <property type="entry name" value="IHF-like DNA-binding proteins"/>
    <property type="match status" value="1"/>
</dbReference>